<comment type="function">
    <text evidence="13 15">Catalyzes the attachment of isoleucine to tRNA(Ile). As IleRS can inadvertently accommodate and process structurally similar amino acids such as valine, to avoid such errors it has two additional distinct tRNA(Ile)-dependent editing activities. One activity is designated as 'pretransfer' editing and involves the hydrolysis of activated Val-AMP. The other activity is designated 'posttransfer' editing and involves deacylation of mischarged Val-tRNA(Ile).</text>
</comment>
<keyword evidence="6 15" id="KW-0436">Ligase</keyword>
<dbReference type="GO" id="GO:0005524">
    <property type="term" value="F:ATP binding"/>
    <property type="evidence" value="ECO:0007669"/>
    <property type="project" value="UniProtKB-UniRule"/>
</dbReference>
<evidence type="ECO:0000256" key="3">
    <source>
        <dbReference type="ARBA" id="ARBA00007078"/>
    </source>
</evidence>
<comment type="subcellular location">
    <subcellularLocation>
        <location evidence="2 15">Cytoplasm</location>
    </subcellularLocation>
</comment>
<keyword evidence="10 15" id="KW-0067">ATP-binding</keyword>
<keyword evidence="9 15" id="KW-0862">Zinc</keyword>
<feature type="short sequence motif" description="'KMSKS' region" evidence="15">
    <location>
        <begin position="616"/>
        <end position="620"/>
    </location>
</feature>
<dbReference type="EMBL" id="LSDG01000023">
    <property type="protein sequence ID" value="KXB67030.1"/>
    <property type="molecule type" value="Genomic_DNA"/>
</dbReference>
<comment type="cofactor">
    <cofactor evidence="1 15">
        <name>Zn(2+)</name>
        <dbReference type="ChEBI" id="CHEBI:29105"/>
    </cofactor>
</comment>
<comment type="similarity">
    <text evidence="3 15">Belongs to the class-I aminoacyl-tRNA synthetase family. IleS type 2 subfamily.</text>
</comment>
<dbReference type="InterPro" id="IPR013155">
    <property type="entry name" value="M/V/L/I-tRNA-synth_anticd-bd"/>
</dbReference>
<feature type="short sequence motif" description="'HIGH' region" evidence="15">
    <location>
        <begin position="74"/>
        <end position="84"/>
    </location>
</feature>
<evidence type="ECO:0000256" key="10">
    <source>
        <dbReference type="ARBA" id="ARBA00022840"/>
    </source>
</evidence>
<evidence type="ECO:0000256" key="7">
    <source>
        <dbReference type="ARBA" id="ARBA00022723"/>
    </source>
</evidence>
<dbReference type="InterPro" id="IPR009008">
    <property type="entry name" value="Val/Leu/Ile-tRNA-synth_edit"/>
</dbReference>
<keyword evidence="7 15" id="KW-0479">Metal-binding</keyword>
<feature type="binding site" evidence="15">
    <location>
        <position position="619"/>
    </location>
    <ligand>
        <name>ATP</name>
        <dbReference type="ChEBI" id="CHEBI:30616"/>
    </ligand>
</feature>
<dbReference type="GO" id="GO:0000049">
    <property type="term" value="F:tRNA binding"/>
    <property type="evidence" value="ECO:0007669"/>
    <property type="project" value="InterPro"/>
</dbReference>
<evidence type="ECO:0000256" key="2">
    <source>
        <dbReference type="ARBA" id="ARBA00004496"/>
    </source>
</evidence>
<gene>
    <name evidence="15" type="primary">ileS</name>
    <name evidence="18" type="ORF">HMPREF1863_00756</name>
</gene>
<keyword evidence="8 15" id="KW-0547">Nucleotide-binding</keyword>
<organism evidence="18 19">
    <name type="scientific">Aedoeadaptatus coxii</name>
    <dbReference type="NCBI Taxonomy" id="755172"/>
    <lineage>
        <taxon>Bacteria</taxon>
        <taxon>Bacillati</taxon>
        <taxon>Bacillota</taxon>
        <taxon>Tissierellia</taxon>
        <taxon>Tissierellales</taxon>
        <taxon>Peptoniphilaceae</taxon>
        <taxon>Aedoeadaptatus</taxon>
    </lineage>
</organism>
<comment type="caution">
    <text evidence="18">The sequence shown here is derived from an EMBL/GenBank/DDBJ whole genome shotgun (WGS) entry which is preliminary data.</text>
</comment>
<dbReference type="GO" id="GO:0008270">
    <property type="term" value="F:zinc ion binding"/>
    <property type="evidence" value="ECO:0007669"/>
    <property type="project" value="UniProtKB-UniRule"/>
</dbReference>
<keyword evidence="19" id="KW-1185">Reference proteome</keyword>
<dbReference type="STRING" id="755172.HMPREF1863_00756"/>
<dbReference type="FunFam" id="3.40.50.620:FF:000063">
    <property type="entry name" value="Isoleucine--tRNA ligase"/>
    <property type="match status" value="1"/>
</dbReference>
<dbReference type="HAMAP" id="MF_02003">
    <property type="entry name" value="Ile_tRNA_synth_type2"/>
    <property type="match status" value="1"/>
</dbReference>
<comment type="catalytic activity">
    <reaction evidence="14 15">
        <text>tRNA(Ile) + L-isoleucine + ATP = L-isoleucyl-tRNA(Ile) + AMP + diphosphate</text>
        <dbReference type="Rhea" id="RHEA:11060"/>
        <dbReference type="Rhea" id="RHEA-COMP:9666"/>
        <dbReference type="Rhea" id="RHEA-COMP:9695"/>
        <dbReference type="ChEBI" id="CHEBI:30616"/>
        <dbReference type="ChEBI" id="CHEBI:33019"/>
        <dbReference type="ChEBI" id="CHEBI:58045"/>
        <dbReference type="ChEBI" id="CHEBI:78442"/>
        <dbReference type="ChEBI" id="CHEBI:78528"/>
        <dbReference type="ChEBI" id="CHEBI:456215"/>
        <dbReference type="EC" id="6.1.1.5"/>
    </reaction>
</comment>
<feature type="domain" description="Aminoacyl-tRNA synthetase class Ia" evidence="16">
    <location>
        <begin position="44"/>
        <end position="647"/>
    </location>
</feature>
<evidence type="ECO:0000256" key="14">
    <source>
        <dbReference type="ARBA" id="ARBA00048359"/>
    </source>
</evidence>
<comment type="subunit">
    <text evidence="4 15">Monomer.</text>
</comment>
<dbReference type="CDD" id="cd07961">
    <property type="entry name" value="Anticodon_Ia_Ile_ABEc"/>
    <property type="match status" value="1"/>
</dbReference>
<evidence type="ECO:0000313" key="18">
    <source>
        <dbReference type="EMBL" id="KXB67030.1"/>
    </source>
</evidence>
<dbReference type="Gene3D" id="3.40.50.620">
    <property type="entry name" value="HUPs"/>
    <property type="match status" value="2"/>
</dbReference>
<reference evidence="19" key="1">
    <citation type="submission" date="2016-01" db="EMBL/GenBank/DDBJ databases">
        <authorList>
            <person name="Mitreva M."/>
            <person name="Pepin K.H."/>
            <person name="Mihindukulasuriya K.A."/>
            <person name="Fulton R."/>
            <person name="Fronick C."/>
            <person name="O'Laughlin M."/>
            <person name="Miner T."/>
            <person name="Herter B."/>
            <person name="Rosa B.A."/>
            <person name="Cordes M."/>
            <person name="Tomlinson C."/>
            <person name="Wollam A."/>
            <person name="Palsikar V.B."/>
            <person name="Mardis E.R."/>
            <person name="Wilson R.K."/>
        </authorList>
    </citation>
    <scope>NUCLEOTIDE SEQUENCE [LARGE SCALE GENOMIC DNA]</scope>
    <source>
        <strain evidence="19">DNF00729</strain>
    </source>
</reference>
<dbReference type="FunFam" id="3.40.50.620:FF:000075">
    <property type="entry name" value="Isoleucine--tRNA ligase"/>
    <property type="match status" value="1"/>
</dbReference>
<evidence type="ECO:0000256" key="8">
    <source>
        <dbReference type="ARBA" id="ARBA00022741"/>
    </source>
</evidence>
<dbReference type="PRINTS" id="PR00984">
    <property type="entry name" value="TRNASYNTHILE"/>
</dbReference>
<dbReference type="Pfam" id="PF08264">
    <property type="entry name" value="Anticodon_1"/>
    <property type="match status" value="1"/>
</dbReference>
<accession>A0A134AHM7</accession>
<sequence length="1056" mass="122238">MVPRLKASLRLTTIGALFDLEKEKKMTEFKTLSQDLVDEREQRVVKYWQDIDLLKRSVETREGQEDFVFYEGPPTANGKPGIHHVMARTLKDMTCRYKTMQGYRVNRKAGWDTHGLPVEIEVEKKLGLHNKQDIEKYGIEKFNQKCRESVFEYEGLWRKMTSRMGYLIDLDDPYITLNNSYIESVWYILNKMFEDGLIYEGHKILPYCPRCGTGLASHEVAQGYQEDKTPTITMKFKCTDEDAYYLAWTTTPWTVPSNVALAVHPDVDYVKVKYEDGNVYYLADNLKDAVLKGEYEVLETVKGAELAGRRYEQLLDQVKVEEGDAFVVVTADYVTTEDGTGIVHTAPAFGEDDYQTGRRNNLAFLKPVDDDGNFTETQWKGKFVHNVNEEIIDYLKSQDKVFSKETIVHNYPHCWRCKTPLIYYAHPSWYIEVTKMKEKLIENNNGVDWYPDFVGEKRFGNWLENLNDWAISRSRYWGTPFPIWRCEDCGKTTSVGSIKELVERAEEDIDESIDLHRPYVDDVHIKCECGGTMTRVTDVIDCWFDSGSMPFAQWHYPFEHKDDFDKLFPAAFINEGIDQTRGWFYSLLAISTYMTGKAPYKSVLVNDLILDKEGKKMSKSRGNTVSPEELFKKYGADAVRWYLMYVSPPWTPTKFDEDGLREVNGKFFRTLRNIHNFFTLYANINGVDPREAGEVEYDEIDRWILSKYNSLLKSVVENMEIHEITKVVRDIQDFVSEDFSNWYIRRNRRRFWSEEDTPSRKAVFKTTYDVLLGLCKMIAPMAPFIAEEFYETLVGGESIHLETYPVADESFIDEKLEEKMRIVRTLVTLGRAGRENAKIKVRQPLQEVLVDADLKPIIGDLTELIQEELNVKEVYFCDDLTEYMTYSLKPNFKEVGQKFGPKIKDFKKILGESNAKELYDQLKSNESVTMTLNGEETEVVVDDVLVDIDAKEGFDVSMEDNLFVILDTELTDELLAEGYVREFISKVQNQRKANDYEVTDHIAIAYDAEGTVKDVLEAAKAEICDETLAESMTLEALDGDDQDLNGETVRFQLKKL</sequence>
<evidence type="ECO:0000256" key="12">
    <source>
        <dbReference type="ARBA" id="ARBA00023146"/>
    </source>
</evidence>
<dbReference type="GO" id="GO:0005737">
    <property type="term" value="C:cytoplasm"/>
    <property type="evidence" value="ECO:0007669"/>
    <property type="project" value="UniProtKB-SubCell"/>
</dbReference>
<evidence type="ECO:0000259" key="17">
    <source>
        <dbReference type="Pfam" id="PF08264"/>
    </source>
</evidence>
<dbReference type="PANTHER" id="PTHR42780:SF1">
    <property type="entry name" value="ISOLEUCINE--TRNA LIGASE, CYTOPLASMIC"/>
    <property type="match status" value="1"/>
</dbReference>
<keyword evidence="5 15" id="KW-0963">Cytoplasm</keyword>
<dbReference type="GO" id="GO:0004822">
    <property type="term" value="F:isoleucine-tRNA ligase activity"/>
    <property type="evidence" value="ECO:0007669"/>
    <property type="project" value="UniProtKB-UniRule"/>
</dbReference>
<protein>
    <recommendedName>
        <fullName evidence="15">Isoleucine--tRNA ligase</fullName>
        <ecNumber evidence="15">6.1.1.5</ecNumber>
    </recommendedName>
    <alternativeName>
        <fullName evidence="15">Isoleucyl-tRNA synthetase</fullName>
        <shortName evidence="15">IleRS</shortName>
    </alternativeName>
</protein>
<evidence type="ECO:0000256" key="5">
    <source>
        <dbReference type="ARBA" id="ARBA00022490"/>
    </source>
</evidence>
<dbReference type="InterPro" id="IPR002301">
    <property type="entry name" value="Ile-tRNA-ligase"/>
</dbReference>
<name>A0A134AHM7_9FIRM</name>
<evidence type="ECO:0000256" key="1">
    <source>
        <dbReference type="ARBA" id="ARBA00001947"/>
    </source>
</evidence>
<dbReference type="SUPFAM" id="SSF47323">
    <property type="entry name" value="Anticodon-binding domain of a subclass of class I aminoacyl-tRNA synthetases"/>
    <property type="match status" value="1"/>
</dbReference>
<dbReference type="PATRIC" id="fig|755172.3.peg.725"/>
<evidence type="ECO:0000313" key="19">
    <source>
        <dbReference type="Proteomes" id="UP000070442"/>
    </source>
</evidence>
<evidence type="ECO:0000256" key="6">
    <source>
        <dbReference type="ARBA" id="ARBA00022598"/>
    </source>
</evidence>
<proteinExistence type="inferred from homology"/>
<dbReference type="NCBIfam" id="TIGR00392">
    <property type="entry name" value="ileS"/>
    <property type="match status" value="1"/>
</dbReference>
<dbReference type="CDD" id="cd00818">
    <property type="entry name" value="IleRS_core"/>
    <property type="match status" value="1"/>
</dbReference>
<keyword evidence="12 15" id="KW-0030">Aminoacyl-tRNA synthetase</keyword>
<dbReference type="GO" id="GO:0006428">
    <property type="term" value="P:isoleucyl-tRNA aminoacylation"/>
    <property type="evidence" value="ECO:0007669"/>
    <property type="project" value="UniProtKB-UniRule"/>
</dbReference>
<dbReference type="GO" id="GO:0002161">
    <property type="term" value="F:aminoacyl-tRNA deacylase activity"/>
    <property type="evidence" value="ECO:0007669"/>
    <property type="project" value="InterPro"/>
</dbReference>
<dbReference type="InterPro" id="IPR014729">
    <property type="entry name" value="Rossmann-like_a/b/a_fold"/>
</dbReference>
<evidence type="ECO:0000256" key="15">
    <source>
        <dbReference type="HAMAP-Rule" id="MF_02003"/>
    </source>
</evidence>
<comment type="domain">
    <text evidence="15">IleRS has two distinct active sites: one for aminoacylation and one for editing. The misactivated valine is translocated from the active site to the editing site, which sterically excludes the correctly activated isoleucine. The single editing site contains two valyl binding pockets, one specific for each substrate (Val-AMP or Val-tRNA(Ile)).</text>
</comment>
<dbReference type="PANTHER" id="PTHR42780">
    <property type="entry name" value="SOLEUCYL-TRNA SYNTHETASE"/>
    <property type="match status" value="1"/>
</dbReference>
<dbReference type="Pfam" id="PF19302">
    <property type="entry name" value="DUF5915"/>
    <property type="match status" value="1"/>
</dbReference>
<evidence type="ECO:0000256" key="13">
    <source>
        <dbReference type="ARBA" id="ARBA00025217"/>
    </source>
</evidence>
<feature type="domain" description="Methionyl/Valyl/Leucyl/Isoleucyl-tRNA synthetase anticodon-binding" evidence="17">
    <location>
        <begin position="701"/>
        <end position="848"/>
    </location>
</feature>
<dbReference type="Pfam" id="PF00133">
    <property type="entry name" value="tRNA-synt_1"/>
    <property type="match status" value="1"/>
</dbReference>
<dbReference type="SUPFAM" id="SSF50677">
    <property type="entry name" value="ValRS/IleRS/LeuRS editing domain"/>
    <property type="match status" value="1"/>
</dbReference>
<evidence type="ECO:0000256" key="11">
    <source>
        <dbReference type="ARBA" id="ARBA00022917"/>
    </source>
</evidence>
<dbReference type="InterPro" id="IPR009080">
    <property type="entry name" value="tRNAsynth_Ia_anticodon-bd"/>
</dbReference>
<dbReference type="SUPFAM" id="SSF52374">
    <property type="entry name" value="Nucleotidylyl transferase"/>
    <property type="match status" value="1"/>
</dbReference>
<dbReference type="AlphaFoldDB" id="A0A134AHM7"/>
<keyword evidence="11 15" id="KW-0648">Protein biosynthesis</keyword>
<dbReference type="Proteomes" id="UP000070442">
    <property type="component" value="Unassembled WGS sequence"/>
</dbReference>
<evidence type="ECO:0000256" key="9">
    <source>
        <dbReference type="ARBA" id="ARBA00022833"/>
    </source>
</evidence>
<evidence type="ECO:0000256" key="4">
    <source>
        <dbReference type="ARBA" id="ARBA00011245"/>
    </source>
</evidence>
<evidence type="ECO:0000259" key="16">
    <source>
        <dbReference type="Pfam" id="PF00133"/>
    </source>
</evidence>
<dbReference type="InterPro" id="IPR023586">
    <property type="entry name" value="Ile-tRNA-ligase_type2"/>
</dbReference>
<dbReference type="InterPro" id="IPR033709">
    <property type="entry name" value="Anticodon_Ile_ABEc"/>
</dbReference>
<dbReference type="Gene3D" id="1.10.730.10">
    <property type="entry name" value="Isoleucyl-tRNA Synthetase, Domain 1"/>
    <property type="match status" value="1"/>
</dbReference>
<dbReference type="EC" id="6.1.1.5" evidence="15"/>
<dbReference type="InterPro" id="IPR002300">
    <property type="entry name" value="aa-tRNA-synth_Ia"/>
</dbReference>